<comment type="similarity">
    <text evidence="1">Belongs to the folylpolyglutamate synthase family.</text>
</comment>
<evidence type="ECO:0000256" key="6">
    <source>
        <dbReference type="ARBA" id="ARBA00022840"/>
    </source>
</evidence>
<dbReference type="PANTHER" id="PTHR11136">
    <property type="entry name" value="FOLYLPOLYGLUTAMATE SYNTHASE-RELATED"/>
    <property type="match status" value="1"/>
</dbReference>
<dbReference type="Gene3D" id="3.90.190.20">
    <property type="entry name" value="Mur ligase, C-terminal domain"/>
    <property type="match status" value="1"/>
</dbReference>
<gene>
    <name evidence="12" type="ORF">ACFQ1X_03485</name>
</gene>
<dbReference type="PIRSF" id="PIRSF001563">
    <property type="entry name" value="Folylpolyglu_synth"/>
    <property type="match status" value="1"/>
</dbReference>
<evidence type="ECO:0000256" key="5">
    <source>
        <dbReference type="ARBA" id="ARBA00022741"/>
    </source>
</evidence>
<reference evidence="13" key="1">
    <citation type="journal article" date="2019" name="Int. J. Syst. Evol. Microbiol.">
        <title>The Global Catalogue of Microorganisms (GCM) 10K type strain sequencing project: providing services to taxonomists for standard genome sequencing and annotation.</title>
        <authorList>
            <consortium name="The Broad Institute Genomics Platform"/>
            <consortium name="The Broad Institute Genome Sequencing Center for Infectious Disease"/>
            <person name="Wu L."/>
            <person name="Ma J."/>
        </authorList>
    </citation>
    <scope>NUCLEOTIDE SEQUENCE [LARGE SCALE GENOMIC DNA]</scope>
    <source>
        <strain evidence="13">CCUG 56756</strain>
    </source>
</reference>
<dbReference type="SUPFAM" id="SSF53244">
    <property type="entry name" value="MurD-like peptide ligases, peptide-binding domain"/>
    <property type="match status" value="1"/>
</dbReference>
<dbReference type="RefSeq" id="WP_144839001.1">
    <property type="nucleotide sequence ID" value="NZ_JBHTKI010000006.1"/>
</dbReference>
<dbReference type="Gene3D" id="3.40.1190.10">
    <property type="entry name" value="Mur-like, catalytic domain"/>
    <property type="match status" value="1"/>
</dbReference>
<feature type="domain" description="Mur ligase C-terminal" evidence="10">
    <location>
        <begin position="273"/>
        <end position="348"/>
    </location>
</feature>
<dbReference type="Proteomes" id="UP001597109">
    <property type="component" value="Unassembled WGS sequence"/>
</dbReference>
<accession>A0ABW3LBB2</accession>
<evidence type="ECO:0000256" key="1">
    <source>
        <dbReference type="ARBA" id="ARBA00008276"/>
    </source>
</evidence>
<proteinExistence type="inferred from homology"/>
<dbReference type="EMBL" id="JBHTKI010000006">
    <property type="protein sequence ID" value="MFD1030482.1"/>
    <property type="molecule type" value="Genomic_DNA"/>
</dbReference>
<dbReference type="Pfam" id="PF02875">
    <property type="entry name" value="Mur_ligase_C"/>
    <property type="match status" value="1"/>
</dbReference>
<evidence type="ECO:0000256" key="4">
    <source>
        <dbReference type="ARBA" id="ARBA00022723"/>
    </source>
</evidence>
<evidence type="ECO:0000259" key="10">
    <source>
        <dbReference type="Pfam" id="PF02875"/>
    </source>
</evidence>
<dbReference type="NCBIfam" id="TIGR01499">
    <property type="entry name" value="folC"/>
    <property type="match status" value="1"/>
</dbReference>
<dbReference type="InterPro" id="IPR036615">
    <property type="entry name" value="Mur_ligase_C_dom_sf"/>
</dbReference>
<protein>
    <recommendedName>
        <fullName evidence="2">tetrahydrofolate synthase</fullName>
        <ecNumber evidence="2">6.3.2.17</ecNumber>
    </recommendedName>
    <alternativeName>
        <fullName evidence="8">Tetrahydrofolylpolyglutamate synthase</fullName>
    </alternativeName>
</protein>
<evidence type="ECO:0000256" key="8">
    <source>
        <dbReference type="ARBA" id="ARBA00030592"/>
    </source>
</evidence>
<name>A0ABW3LBB2_9BACL</name>
<keyword evidence="3 12" id="KW-0436">Ligase</keyword>
<evidence type="ECO:0000256" key="9">
    <source>
        <dbReference type="ARBA" id="ARBA00047493"/>
    </source>
</evidence>
<dbReference type="SUPFAM" id="SSF53623">
    <property type="entry name" value="MurD-like peptide ligases, catalytic domain"/>
    <property type="match status" value="1"/>
</dbReference>
<dbReference type="InterPro" id="IPR018109">
    <property type="entry name" value="Folylpolyglutamate_synth_CS"/>
</dbReference>
<organism evidence="12 13">
    <name type="scientific">Metaplanococcus flavidus</name>
    <dbReference type="NCBI Taxonomy" id="569883"/>
    <lineage>
        <taxon>Bacteria</taxon>
        <taxon>Bacillati</taxon>
        <taxon>Bacillota</taxon>
        <taxon>Bacilli</taxon>
        <taxon>Bacillales</taxon>
        <taxon>Caryophanaceae</taxon>
        <taxon>Metaplanococcus</taxon>
    </lineage>
</organism>
<keyword evidence="13" id="KW-1185">Reference proteome</keyword>
<evidence type="ECO:0000259" key="11">
    <source>
        <dbReference type="Pfam" id="PF08245"/>
    </source>
</evidence>
<dbReference type="InterPro" id="IPR013221">
    <property type="entry name" value="Mur_ligase_cen"/>
</dbReference>
<comment type="catalytic activity">
    <reaction evidence="9">
        <text>(6S)-5,6,7,8-tetrahydrofolyl-(gamma-L-Glu)(n) + L-glutamate + ATP = (6S)-5,6,7,8-tetrahydrofolyl-(gamma-L-Glu)(n+1) + ADP + phosphate + H(+)</text>
        <dbReference type="Rhea" id="RHEA:10580"/>
        <dbReference type="Rhea" id="RHEA-COMP:14738"/>
        <dbReference type="Rhea" id="RHEA-COMP:14740"/>
        <dbReference type="ChEBI" id="CHEBI:15378"/>
        <dbReference type="ChEBI" id="CHEBI:29985"/>
        <dbReference type="ChEBI" id="CHEBI:30616"/>
        <dbReference type="ChEBI" id="CHEBI:43474"/>
        <dbReference type="ChEBI" id="CHEBI:141005"/>
        <dbReference type="ChEBI" id="CHEBI:456216"/>
        <dbReference type="EC" id="6.3.2.17"/>
    </reaction>
</comment>
<dbReference type="Pfam" id="PF08245">
    <property type="entry name" value="Mur_ligase_M"/>
    <property type="match status" value="1"/>
</dbReference>
<sequence>MITGLDYYKDKWNIVSEDAIKPGLDAIQQALKELGHPEKEQHFIHIAGTNGKGSTAAFIAAILMEHGKKVGNFFSPAIEDVHDQIQIDRQPVTGEDFDVAFEQLSKINTPLTDFELLTAAAFLIFNKTKTDYAIIEAGMGGRFDSTNVIDPLISVIPSIGLEHTNFLGETIEEIAWHKAGIIKKDKPAAIGDLPEAADKVIRTTAEKMKAQLTKSKGLFEGALQLKGEHQKANANLAYITTKKLLEFQFKDQLAINGLRKTRMPFRFEEVFPDVIFDGAHNEASIDALIRTVKETYPNREIHVVMGLLKDKDHVKILEKLETISDHFTFLDFDNDRALPAKTLFSKSDSNVKTIQNDYDILPVTSKKEVTIVTGSLYLLAILRKQNYSMFELYRPD</sequence>
<dbReference type="InterPro" id="IPR036565">
    <property type="entry name" value="Mur-like_cat_sf"/>
</dbReference>
<dbReference type="PROSITE" id="PS01012">
    <property type="entry name" value="FOLYLPOLYGLU_SYNT_2"/>
    <property type="match status" value="1"/>
</dbReference>
<dbReference type="InterPro" id="IPR001645">
    <property type="entry name" value="Folylpolyglutamate_synth"/>
</dbReference>
<feature type="domain" description="Mur ligase central" evidence="11">
    <location>
        <begin position="46"/>
        <end position="214"/>
    </location>
</feature>
<dbReference type="InterPro" id="IPR004101">
    <property type="entry name" value="Mur_ligase_C"/>
</dbReference>
<dbReference type="EC" id="6.3.2.17" evidence="2"/>
<keyword evidence="7" id="KW-0460">Magnesium</keyword>
<dbReference type="PANTHER" id="PTHR11136:SF0">
    <property type="entry name" value="DIHYDROFOLATE SYNTHETASE-RELATED"/>
    <property type="match status" value="1"/>
</dbReference>
<dbReference type="GO" id="GO:0016874">
    <property type="term" value="F:ligase activity"/>
    <property type="evidence" value="ECO:0007669"/>
    <property type="project" value="UniProtKB-KW"/>
</dbReference>
<keyword evidence="4" id="KW-0479">Metal-binding</keyword>
<evidence type="ECO:0000256" key="7">
    <source>
        <dbReference type="ARBA" id="ARBA00022842"/>
    </source>
</evidence>
<comment type="caution">
    <text evidence="12">The sequence shown here is derived from an EMBL/GenBank/DDBJ whole genome shotgun (WGS) entry which is preliminary data.</text>
</comment>
<evidence type="ECO:0000313" key="13">
    <source>
        <dbReference type="Proteomes" id="UP001597109"/>
    </source>
</evidence>
<keyword evidence="6" id="KW-0067">ATP-binding</keyword>
<evidence type="ECO:0000256" key="2">
    <source>
        <dbReference type="ARBA" id="ARBA00013025"/>
    </source>
</evidence>
<evidence type="ECO:0000256" key="3">
    <source>
        <dbReference type="ARBA" id="ARBA00022598"/>
    </source>
</evidence>
<keyword evidence="5" id="KW-0547">Nucleotide-binding</keyword>
<evidence type="ECO:0000313" key="12">
    <source>
        <dbReference type="EMBL" id="MFD1030482.1"/>
    </source>
</evidence>